<sequence>MEVILLFGTGILTIIFSIAHLKSTSSVTTKPLFIYSLFSFLLLWLLFFYNLNMYKDEIALAFSNVKEEPKETIMEENIETEQNLVGAKGKAEVTKKLLDAPLINQLPELPRGCEVTSLAMLLRNAGVKVDKMQLAKEVRKDPTPMTYRNGRVHFGNPAIGFVGDMHSFKNPGYGVYDKPVFHLAERYLPGQVINMTGEAFDSVLNKIKTDQPVWIITNVTFGVLEDLQFETWNTPEGEIKITYKEHSVLVTGFDGNYIYFNDPLTSIKNSKANKKQFIAAWEQMGKQAISLK</sequence>
<evidence type="ECO:0000256" key="1">
    <source>
        <dbReference type="SAM" id="Phobius"/>
    </source>
</evidence>
<reference evidence="4 5" key="1">
    <citation type="submission" date="2017-01" db="EMBL/GenBank/DDBJ databases">
        <authorList>
            <person name="Mah S.A."/>
            <person name="Swanson W.J."/>
            <person name="Moy G.W."/>
            <person name="Vacquier V.D."/>
        </authorList>
    </citation>
    <scope>NUCLEOTIDE SEQUENCE [LARGE SCALE GENOMIC DNA]</scope>
    <source>
        <strain evidence="4 5">NIO-1016</strain>
    </source>
</reference>
<feature type="transmembrane region" description="Helical" evidence="1">
    <location>
        <begin position="31"/>
        <end position="51"/>
    </location>
</feature>
<evidence type="ECO:0000313" key="6">
    <source>
        <dbReference type="Proteomes" id="UP000215545"/>
    </source>
</evidence>
<organism evidence="4 5">
    <name type="scientific">Domibacillus enclensis</name>
    <dbReference type="NCBI Taxonomy" id="1017273"/>
    <lineage>
        <taxon>Bacteria</taxon>
        <taxon>Bacillati</taxon>
        <taxon>Bacillota</taxon>
        <taxon>Bacilli</taxon>
        <taxon>Bacillales</taxon>
        <taxon>Bacillaceae</taxon>
        <taxon>Domibacillus</taxon>
    </lineage>
</organism>
<dbReference type="STRING" id="1017273.SAMN05443094_10428"/>
<dbReference type="Pfam" id="PF13529">
    <property type="entry name" value="Peptidase_C39_2"/>
    <property type="match status" value="1"/>
</dbReference>
<dbReference type="EMBL" id="FTLX01000004">
    <property type="protein sequence ID" value="SIQ83285.1"/>
    <property type="molecule type" value="Genomic_DNA"/>
</dbReference>
<dbReference type="AlphaFoldDB" id="A0A1N6VZT9"/>
<reference evidence="3" key="3">
    <citation type="submission" date="2017-03" db="EMBL/GenBank/DDBJ databases">
        <authorList>
            <person name="Dastager S.G."/>
            <person name="Neurgaonkar P.S."/>
            <person name="Dharne M.S."/>
        </authorList>
    </citation>
    <scope>NUCLEOTIDE SEQUENCE</scope>
    <source>
        <strain evidence="3">DSM 25145</strain>
    </source>
</reference>
<reference evidence="6" key="2">
    <citation type="submission" date="2017-03" db="EMBL/GenBank/DDBJ databases">
        <title>Bacillus sp. V-88(T) DSM27956, whole genome shotgun sequencing project.</title>
        <authorList>
            <person name="Dastager S.G."/>
            <person name="Neurgaonkar P.S."/>
            <person name="Dharne M.S."/>
        </authorList>
    </citation>
    <scope>NUCLEOTIDE SEQUENCE [LARGE SCALE GENOMIC DNA]</scope>
    <source>
        <strain evidence="6">DSM 25145</strain>
    </source>
</reference>
<accession>A0A1N6VZT9</accession>
<dbReference type="Proteomes" id="UP000215545">
    <property type="component" value="Unassembled WGS sequence"/>
</dbReference>
<evidence type="ECO:0000313" key="5">
    <source>
        <dbReference type="Proteomes" id="UP000186385"/>
    </source>
</evidence>
<dbReference type="InterPro" id="IPR039563">
    <property type="entry name" value="Peptidase_C39_single_dom"/>
</dbReference>
<dbReference type="PANTHER" id="PTHR37806:SF1">
    <property type="entry name" value="PEPTIDASE C39-LIKE DOMAIN-CONTAINING PROTEIN"/>
    <property type="match status" value="1"/>
</dbReference>
<keyword evidence="1" id="KW-1133">Transmembrane helix</keyword>
<feature type="domain" description="Peptidase C39-like" evidence="2">
    <location>
        <begin position="98"/>
        <end position="263"/>
    </location>
</feature>
<evidence type="ECO:0000313" key="4">
    <source>
        <dbReference type="EMBL" id="SIQ83285.1"/>
    </source>
</evidence>
<evidence type="ECO:0000259" key="2">
    <source>
        <dbReference type="Pfam" id="PF13529"/>
    </source>
</evidence>
<evidence type="ECO:0000313" key="3">
    <source>
        <dbReference type="EMBL" id="OXS77808.1"/>
    </source>
</evidence>
<proteinExistence type="predicted"/>
<protein>
    <submittedName>
        <fullName evidence="4">Uncharacterized protein YvpB</fullName>
    </submittedName>
</protein>
<dbReference type="Proteomes" id="UP000186385">
    <property type="component" value="Unassembled WGS sequence"/>
</dbReference>
<keyword evidence="1" id="KW-0472">Membrane</keyword>
<dbReference type="Gene3D" id="3.90.70.10">
    <property type="entry name" value="Cysteine proteinases"/>
    <property type="match status" value="1"/>
</dbReference>
<dbReference type="RefSeq" id="WP_082084696.1">
    <property type="nucleotide sequence ID" value="NZ_FTLX01000004.1"/>
</dbReference>
<dbReference type="PANTHER" id="PTHR37806">
    <property type="entry name" value="LMO0724 PROTEIN"/>
    <property type="match status" value="1"/>
</dbReference>
<dbReference type="OrthoDB" id="1164310at2"/>
<gene>
    <name evidence="3" type="ORF">B1B05_09380</name>
    <name evidence="4" type="ORF">SAMN05443094_10428</name>
</gene>
<name>A0A1N6VZT9_9BACI</name>
<keyword evidence="1" id="KW-0812">Transmembrane</keyword>
<dbReference type="EMBL" id="MWSK01000004">
    <property type="protein sequence ID" value="OXS77808.1"/>
    <property type="molecule type" value="Genomic_DNA"/>
</dbReference>
<dbReference type="CDD" id="cd02549">
    <property type="entry name" value="Peptidase_C39A"/>
    <property type="match status" value="1"/>
</dbReference>
<dbReference type="InterPro" id="IPR039564">
    <property type="entry name" value="Peptidase_C39-like"/>
</dbReference>
<keyword evidence="6" id="KW-1185">Reference proteome</keyword>